<evidence type="ECO:0000256" key="1">
    <source>
        <dbReference type="ARBA" id="ARBA00000085"/>
    </source>
</evidence>
<dbReference type="STRING" id="670482.SAMN04488542_14111"/>
<evidence type="ECO:0000256" key="7">
    <source>
        <dbReference type="ARBA" id="ARBA00022692"/>
    </source>
</evidence>
<dbReference type="PANTHER" id="PTHR45528:SF9">
    <property type="entry name" value="SENSOR HISTIDINE KINASE YBDK"/>
    <property type="match status" value="1"/>
</dbReference>
<keyword evidence="10" id="KW-0067">ATP-binding</keyword>
<evidence type="ECO:0000313" key="18">
    <source>
        <dbReference type="Proteomes" id="UP000198972"/>
    </source>
</evidence>
<dbReference type="InterPro" id="IPR003594">
    <property type="entry name" value="HATPase_dom"/>
</dbReference>
<dbReference type="SMART" id="SM00388">
    <property type="entry name" value="HisKA"/>
    <property type="match status" value="1"/>
</dbReference>
<dbReference type="Pfam" id="PF00672">
    <property type="entry name" value="HAMP"/>
    <property type="match status" value="1"/>
</dbReference>
<dbReference type="GO" id="GO:0005524">
    <property type="term" value="F:ATP binding"/>
    <property type="evidence" value="ECO:0007669"/>
    <property type="project" value="UniProtKB-KW"/>
</dbReference>
<dbReference type="CDD" id="cd06225">
    <property type="entry name" value="HAMP"/>
    <property type="match status" value="1"/>
</dbReference>
<evidence type="ECO:0000259" key="16">
    <source>
        <dbReference type="PROSITE" id="PS50885"/>
    </source>
</evidence>
<dbReference type="RefSeq" id="WP_091235918.1">
    <property type="nucleotide sequence ID" value="NZ_FNBG01000041.1"/>
</dbReference>
<dbReference type="InterPro" id="IPR050398">
    <property type="entry name" value="HssS/ArlS-like"/>
</dbReference>
<dbReference type="InterPro" id="IPR005467">
    <property type="entry name" value="His_kinase_dom"/>
</dbReference>
<dbReference type="InterPro" id="IPR003660">
    <property type="entry name" value="HAMP_dom"/>
</dbReference>
<name>A0A1G7U122_9BACL</name>
<evidence type="ECO:0000256" key="8">
    <source>
        <dbReference type="ARBA" id="ARBA00022741"/>
    </source>
</evidence>
<dbReference type="Pfam" id="PF02518">
    <property type="entry name" value="HATPase_c"/>
    <property type="match status" value="1"/>
</dbReference>
<dbReference type="GO" id="GO:0005886">
    <property type="term" value="C:plasma membrane"/>
    <property type="evidence" value="ECO:0007669"/>
    <property type="project" value="UniProtKB-SubCell"/>
</dbReference>
<evidence type="ECO:0000256" key="9">
    <source>
        <dbReference type="ARBA" id="ARBA00022777"/>
    </source>
</evidence>
<accession>A0A1G7U122</accession>
<dbReference type="Gene3D" id="6.10.340.10">
    <property type="match status" value="1"/>
</dbReference>
<keyword evidence="13 14" id="KW-0472">Membrane</keyword>
<proteinExistence type="predicted"/>
<keyword evidence="6" id="KW-0808">Transferase</keyword>
<evidence type="ECO:0000256" key="12">
    <source>
        <dbReference type="ARBA" id="ARBA00023012"/>
    </source>
</evidence>
<evidence type="ECO:0000256" key="11">
    <source>
        <dbReference type="ARBA" id="ARBA00022989"/>
    </source>
</evidence>
<evidence type="ECO:0000313" key="17">
    <source>
        <dbReference type="EMBL" id="SDG41183.1"/>
    </source>
</evidence>
<protein>
    <recommendedName>
        <fullName evidence="3">histidine kinase</fullName>
        <ecNumber evidence="3">2.7.13.3</ecNumber>
    </recommendedName>
</protein>
<dbReference type="SUPFAM" id="SSF55874">
    <property type="entry name" value="ATPase domain of HSP90 chaperone/DNA topoisomerase II/histidine kinase"/>
    <property type="match status" value="1"/>
</dbReference>
<comment type="catalytic activity">
    <reaction evidence="1">
        <text>ATP + protein L-histidine = ADP + protein N-phospho-L-histidine.</text>
        <dbReference type="EC" id="2.7.13.3"/>
    </reaction>
</comment>
<reference evidence="17 18" key="1">
    <citation type="submission" date="2016-10" db="EMBL/GenBank/DDBJ databases">
        <authorList>
            <person name="de Groot N.N."/>
        </authorList>
    </citation>
    <scope>NUCLEOTIDE SEQUENCE [LARGE SCALE GENOMIC DNA]</scope>
    <source>
        <strain evidence="17 18">DSM 28129</strain>
    </source>
</reference>
<dbReference type="Gene3D" id="3.30.565.10">
    <property type="entry name" value="Histidine kinase-like ATPase, C-terminal domain"/>
    <property type="match status" value="1"/>
</dbReference>
<keyword evidence="11 14" id="KW-1133">Transmembrane helix</keyword>
<keyword evidence="5" id="KW-0597">Phosphoprotein</keyword>
<gene>
    <name evidence="17" type="ORF">SAMN04488542_14111</name>
</gene>
<dbReference type="InterPro" id="IPR036890">
    <property type="entry name" value="HATPase_C_sf"/>
</dbReference>
<evidence type="ECO:0000256" key="3">
    <source>
        <dbReference type="ARBA" id="ARBA00012438"/>
    </source>
</evidence>
<evidence type="ECO:0000256" key="5">
    <source>
        <dbReference type="ARBA" id="ARBA00022553"/>
    </source>
</evidence>
<keyword evidence="18" id="KW-1185">Reference proteome</keyword>
<feature type="domain" description="HAMP" evidence="16">
    <location>
        <begin position="204"/>
        <end position="256"/>
    </location>
</feature>
<dbReference type="InterPro" id="IPR036097">
    <property type="entry name" value="HisK_dim/P_sf"/>
</dbReference>
<keyword evidence="9 17" id="KW-0418">Kinase</keyword>
<dbReference type="PROSITE" id="PS50885">
    <property type="entry name" value="HAMP"/>
    <property type="match status" value="1"/>
</dbReference>
<evidence type="ECO:0000256" key="10">
    <source>
        <dbReference type="ARBA" id="ARBA00022840"/>
    </source>
</evidence>
<evidence type="ECO:0000256" key="13">
    <source>
        <dbReference type="ARBA" id="ARBA00023136"/>
    </source>
</evidence>
<evidence type="ECO:0000256" key="14">
    <source>
        <dbReference type="SAM" id="Phobius"/>
    </source>
</evidence>
<evidence type="ECO:0000256" key="4">
    <source>
        <dbReference type="ARBA" id="ARBA00022475"/>
    </source>
</evidence>
<dbReference type="PANTHER" id="PTHR45528">
    <property type="entry name" value="SENSOR HISTIDINE KINASE CPXA"/>
    <property type="match status" value="1"/>
</dbReference>
<dbReference type="GO" id="GO:0000155">
    <property type="term" value="F:phosphorelay sensor kinase activity"/>
    <property type="evidence" value="ECO:0007669"/>
    <property type="project" value="InterPro"/>
</dbReference>
<dbReference type="OrthoDB" id="14660at2"/>
<dbReference type="SUPFAM" id="SSF158472">
    <property type="entry name" value="HAMP domain-like"/>
    <property type="match status" value="1"/>
</dbReference>
<dbReference type="Pfam" id="PF00512">
    <property type="entry name" value="HisKA"/>
    <property type="match status" value="1"/>
</dbReference>
<dbReference type="Gene3D" id="1.10.287.130">
    <property type="match status" value="1"/>
</dbReference>
<keyword evidence="4" id="KW-1003">Cell membrane</keyword>
<dbReference type="EC" id="2.7.13.3" evidence="3"/>
<feature type="transmembrane region" description="Helical" evidence="14">
    <location>
        <begin position="183"/>
        <end position="203"/>
    </location>
</feature>
<comment type="subcellular location">
    <subcellularLocation>
        <location evidence="2">Cell membrane</location>
        <topology evidence="2">Multi-pass membrane protein</topology>
    </subcellularLocation>
</comment>
<evidence type="ECO:0000256" key="6">
    <source>
        <dbReference type="ARBA" id="ARBA00022679"/>
    </source>
</evidence>
<sequence>MKMRAKIKFRNSLLSRYLVIIGIALVFIPILIPVSFLASWGTNQLLHWGEFKSPHNPYNKLYGSGNNLAAAWHKEAGLLNDKTPEEIDSKLRDLKQLYPETSLFWVDAAGNTRLQLPEQDTLPEVWSLKDTITFMKARVDADPFTVVAFIGGNSTTDQGFMVLELPRKYMIKSTVNSQGDTRFYGFFLMLMLSFFLLLSYFFIRDIRKRLLRLESSTTQSNNNGLPSKTIVGRPDEIGRLEQAFNRMVDELEVSRKREIEEETLRKDLISNLSHDLRTPLTVLGSHLYSLRKEPLSEQGQQSLFLMESKMGDLDSLIDHLLSYNLLSSGRYKVTRVNQDVLRIVRSSAAAWYPLWEKNHLEADIDLPDIPLLWEVDEQGFRRVLDNLFQNLIRHASSGGYVGLATAVRQNATALVISDHGPGLNAKSSAKGAGLGLLIVDMLLHEMGLTRETESSSSGTRIYIYPTSL</sequence>
<evidence type="ECO:0000259" key="15">
    <source>
        <dbReference type="PROSITE" id="PS50109"/>
    </source>
</evidence>
<keyword evidence="12" id="KW-0902">Two-component regulatory system</keyword>
<dbReference type="AlphaFoldDB" id="A0A1G7U122"/>
<dbReference type="SUPFAM" id="SSF47384">
    <property type="entry name" value="Homodimeric domain of signal transducing histidine kinase"/>
    <property type="match status" value="1"/>
</dbReference>
<dbReference type="CDD" id="cd00082">
    <property type="entry name" value="HisKA"/>
    <property type="match status" value="1"/>
</dbReference>
<organism evidence="17 18">
    <name type="scientific">Fontibacillus panacisegetis</name>
    <dbReference type="NCBI Taxonomy" id="670482"/>
    <lineage>
        <taxon>Bacteria</taxon>
        <taxon>Bacillati</taxon>
        <taxon>Bacillota</taxon>
        <taxon>Bacilli</taxon>
        <taxon>Bacillales</taxon>
        <taxon>Paenibacillaceae</taxon>
        <taxon>Fontibacillus</taxon>
    </lineage>
</organism>
<dbReference type="EMBL" id="FNBG01000041">
    <property type="protein sequence ID" value="SDG41183.1"/>
    <property type="molecule type" value="Genomic_DNA"/>
</dbReference>
<dbReference type="SMART" id="SM00304">
    <property type="entry name" value="HAMP"/>
    <property type="match status" value="1"/>
</dbReference>
<feature type="transmembrane region" description="Helical" evidence="14">
    <location>
        <begin position="12"/>
        <end position="38"/>
    </location>
</feature>
<dbReference type="Proteomes" id="UP000198972">
    <property type="component" value="Unassembled WGS sequence"/>
</dbReference>
<keyword evidence="7 14" id="KW-0812">Transmembrane</keyword>
<keyword evidence="8" id="KW-0547">Nucleotide-binding</keyword>
<dbReference type="InterPro" id="IPR003661">
    <property type="entry name" value="HisK_dim/P_dom"/>
</dbReference>
<dbReference type="PROSITE" id="PS50109">
    <property type="entry name" value="HIS_KIN"/>
    <property type="match status" value="1"/>
</dbReference>
<dbReference type="SMART" id="SM00387">
    <property type="entry name" value="HATPase_c"/>
    <property type="match status" value="1"/>
</dbReference>
<evidence type="ECO:0000256" key="2">
    <source>
        <dbReference type="ARBA" id="ARBA00004651"/>
    </source>
</evidence>
<feature type="domain" description="Histidine kinase" evidence="15">
    <location>
        <begin position="271"/>
        <end position="468"/>
    </location>
</feature>